<reference evidence="3" key="1">
    <citation type="journal article" date="2019" name="Int. J. Syst. Evol. Microbiol.">
        <title>The Global Catalogue of Microorganisms (GCM) 10K type strain sequencing project: providing services to taxonomists for standard genome sequencing and annotation.</title>
        <authorList>
            <consortium name="The Broad Institute Genomics Platform"/>
            <consortium name="The Broad Institute Genome Sequencing Center for Infectious Disease"/>
            <person name="Wu L."/>
            <person name="Ma J."/>
        </authorList>
    </citation>
    <scope>NUCLEOTIDE SEQUENCE [LARGE SCALE GENOMIC DNA]</scope>
    <source>
        <strain evidence="3">CGMCC 4.7139</strain>
    </source>
</reference>
<proteinExistence type="predicted"/>
<organism evidence="2 3">
    <name type="scientific">Streptomyces maoxianensis</name>
    <dbReference type="NCBI Taxonomy" id="1459942"/>
    <lineage>
        <taxon>Bacteria</taxon>
        <taxon>Bacillati</taxon>
        <taxon>Actinomycetota</taxon>
        <taxon>Actinomycetes</taxon>
        <taxon>Kitasatosporales</taxon>
        <taxon>Streptomycetaceae</taxon>
        <taxon>Streptomyces</taxon>
    </lineage>
</organism>
<accession>A0ABV9G4D5</accession>
<sequence length="64" mass="7235">MATVARLLSPEDLADYLGVPVKSVYGWNYKGTGPKFRRVGRHVRYRPEDVEKWLDTQEAGGARA</sequence>
<protein>
    <submittedName>
        <fullName evidence="2">Helix-turn-helix transcriptional regulator</fullName>
    </submittedName>
</protein>
<name>A0ABV9G4D5_9ACTN</name>
<dbReference type="RefSeq" id="WP_381194816.1">
    <property type="nucleotide sequence ID" value="NZ_JBHSFE010000011.1"/>
</dbReference>
<evidence type="ECO:0000313" key="2">
    <source>
        <dbReference type="EMBL" id="MFC4608807.1"/>
    </source>
</evidence>
<dbReference type="Pfam" id="PF12728">
    <property type="entry name" value="HTH_17"/>
    <property type="match status" value="1"/>
</dbReference>
<feature type="domain" description="Helix-turn-helix" evidence="1">
    <location>
        <begin position="7"/>
        <end position="57"/>
    </location>
</feature>
<dbReference type="Proteomes" id="UP001595993">
    <property type="component" value="Unassembled WGS sequence"/>
</dbReference>
<dbReference type="InterPro" id="IPR036388">
    <property type="entry name" value="WH-like_DNA-bd_sf"/>
</dbReference>
<comment type="caution">
    <text evidence="2">The sequence shown here is derived from an EMBL/GenBank/DDBJ whole genome shotgun (WGS) entry which is preliminary data.</text>
</comment>
<dbReference type="InterPro" id="IPR009061">
    <property type="entry name" value="DNA-bd_dom_put_sf"/>
</dbReference>
<evidence type="ECO:0000313" key="3">
    <source>
        <dbReference type="Proteomes" id="UP001595993"/>
    </source>
</evidence>
<dbReference type="SUPFAM" id="SSF46955">
    <property type="entry name" value="Putative DNA-binding domain"/>
    <property type="match status" value="1"/>
</dbReference>
<keyword evidence="3" id="KW-1185">Reference proteome</keyword>
<evidence type="ECO:0000259" key="1">
    <source>
        <dbReference type="Pfam" id="PF12728"/>
    </source>
</evidence>
<dbReference type="EMBL" id="JBHSFE010000011">
    <property type="protein sequence ID" value="MFC4608807.1"/>
    <property type="molecule type" value="Genomic_DNA"/>
</dbReference>
<dbReference type="InterPro" id="IPR041657">
    <property type="entry name" value="HTH_17"/>
</dbReference>
<dbReference type="Gene3D" id="1.10.10.10">
    <property type="entry name" value="Winged helix-like DNA-binding domain superfamily/Winged helix DNA-binding domain"/>
    <property type="match status" value="1"/>
</dbReference>
<gene>
    <name evidence="2" type="ORF">ACFO9E_13405</name>
</gene>